<reference evidence="2" key="1">
    <citation type="submission" date="2016-10" db="EMBL/GenBank/DDBJ databases">
        <authorList>
            <person name="Varghese N."/>
            <person name="Submissions S."/>
        </authorList>
    </citation>
    <scope>NUCLEOTIDE SEQUENCE [LARGE SCALE GENOMIC DNA]</scope>
    <source>
        <strain evidence="2">DSM 22703</strain>
    </source>
</reference>
<dbReference type="EMBL" id="FMXE01000044">
    <property type="protein sequence ID" value="SDA95379.1"/>
    <property type="molecule type" value="Genomic_DNA"/>
</dbReference>
<evidence type="ECO:0000313" key="2">
    <source>
        <dbReference type="Proteomes" id="UP000198756"/>
    </source>
</evidence>
<organism evidence="1 2">
    <name type="scientific">Algoriphagus alkaliphilus</name>
    <dbReference type="NCBI Taxonomy" id="279824"/>
    <lineage>
        <taxon>Bacteria</taxon>
        <taxon>Pseudomonadati</taxon>
        <taxon>Bacteroidota</taxon>
        <taxon>Cytophagia</taxon>
        <taxon>Cytophagales</taxon>
        <taxon>Cyclobacteriaceae</taxon>
        <taxon>Algoriphagus</taxon>
    </lineage>
</organism>
<evidence type="ECO:0000313" key="1">
    <source>
        <dbReference type="EMBL" id="SDA95379.1"/>
    </source>
</evidence>
<sequence>MKFTGYVSQHNSVIQVQNASQATHFLRGCPNWDYFKTYVMNRKDFLKKTAIIGGASILTVNSVFSASIQESGMDKLTDAKGNLAL</sequence>
<dbReference type="STRING" id="279824.SAMN03080617_04061"/>
<name>A0A1G5ZKK4_9BACT</name>
<keyword evidence="2" id="KW-1185">Reference proteome</keyword>
<dbReference type="Proteomes" id="UP000198756">
    <property type="component" value="Unassembled WGS sequence"/>
</dbReference>
<proteinExistence type="predicted"/>
<gene>
    <name evidence="1" type="ORF">SAMN03080617_04061</name>
</gene>
<protein>
    <submittedName>
        <fullName evidence="1">Uncharacterized protein</fullName>
    </submittedName>
</protein>
<dbReference type="AlphaFoldDB" id="A0A1G5ZKK4"/>
<accession>A0A1G5ZKK4</accession>